<protein>
    <submittedName>
        <fullName evidence="2">Reverse transcriptase</fullName>
    </submittedName>
</protein>
<dbReference type="EMBL" id="SMMG02000007">
    <property type="protein sequence ID" value="KAA3466050.1"/>
    <property type="molecule type" value="Genomic_DNA"/>
</dbReference>
<keyword evidence="3" id="KW-1185">Reference proteome</keyword>
<sequence length="152" mass="17404">MGDCWTGCVQLGPWCVLGRQPIDRSINNTLLVLIPKSQTSESISHFRPISLCNVLFKIVTKTIINRFKPIFLSLIAQNQVSFIAGRHITDCWIRCASRKEKNGWMAIKVDLEKAYDRFRWDFIEDTLLDVGFLVPLVRVIMECLSSVSMQVV</sequence>
<comment type="caution">
    <text evidence="2">The sequence shown here is derived from an EMBL/GenBank/DDBJ whole genome shotgun (WGS) entry which is preliminary data.</text>
</comment>
<evidence type="ECO:0000259" key="1">
    <source>
        <dbReference type="Pfam" id="PF00078"/>
    </source>
</evidence>
<gene>
    <name evidence="2" type="ORF">EPI10_001173</name>
</gene>
<accession>A0A5B6VA30</accession>
<reference evidence="3" key="1">
    <citation type="journal article" date="2019" name="Plant Biotechnol. J.">
        <title>Genome sequencing of the Australian wild diploid species Gossypium australe highlights disease resistance and delayed gland morphogenesis.</title>
        <authorList>
            <person name="Cai Y."/>
            <person name="Cai X."/>
            <person name="Wang Q."/>
            <person name="Wang P."/>
            <person name="Zhang Y."/>
            <person name="Cai C."/>
            <person name="Xu Y."/>
            <person name="Wang K."/>
            <person name="Zhou Z."/>
            <person name="Wang C."/>
            <person name="Geng S."/>
            <person name="Li B."/>
            <person name="Dong Q."/>
            <person name="Hou Y."/>
            <person name="Wang H."/>
            <person name="Ai P."/>
            <person name="Liu Z."/>
            <person name="Yi F."/>
            <person name="Sun M."/>
            <person name="An G."/>
            <person name="Cheng J."/>
            <person name="Zhang Y."/>
            <person name="Shi Q."/>
            <person name="Xie Y."/>
            <person name="Shi X."/>
            <person name="Chang Y."/>
            <person name="Huang F."/>
            <person name="Chen Y."/>
            <person name="Hong S."/>
            <person name="Mi L."/>
            <person name="Sun Q."/>
            <person name="Zhang L."/>
            <person name="Zhou B."/>
            <person name="Peng R."/>
            <person name="Zhang X."/>
            <person name="Liu F."/>
        </authorList>
    </citation>
    <scope>NUCLEOTIDE SEQUENCE [LARGE SCALE GENOMIC DNA]</scope>
    <source>
        <strain evidence="3">cv. PA1801</strain>
    </source>
</reference>
<feature type="domain" description="Reverse transcriptase" evidence="1">
    <location>
        <begin position="34"/>
        <end position="135"/>
    </location>
</feature>
<dbReference type="SUPFAM" id="SSF56672">
    <property type="entry name" value="DNA/RNA polymerases"/>
    <property type="match status" value="1"/>
</dbReference>
<proteinExistence type="predicted"/>
<organism evidence="2 3">
    <name type="scientific">Gossypium australe</name>
    <dbReference type="NCBI Taxonomy" id="47621"/>
    <lineage>
        <taxon>Eukaryota</taxon>
        <taxon>Viridiplantae</taxon>
        <taxon>Streptophyta</taxon>
        <taxon>Embryophyta</taxon>
        <taxon>Tracheophyta</taxon>
        <taxon>Spermatophyta</taxon>
        <taxon>Magnoliopsida</taxon>
        <taxon>eudicotyledons</taxon>
        <taxon>Gunneridae</taxon>
        <taxon>Pentapetalae</taxon>
        <taxon>rosids</taxon>
        <taxon>malvids</taxon>
        <taxon>Malvales</taxon>
        <taxon>Malvaceae</taxon>
        <taxon>Malvoideae</taxon>
        <taxon>Gossypium</taxon>
    </lineage>
</organism>
<evidence type="ECO:0000313" key="2">
    <source>
        <dbReference type="EMBL" id="KAA3466050.1"/>
    </source>
</evidence>
<dbReference type="InterPro" id="IPR043502">
    <property type="entry name" value="DNA/RNA_pol_sf"/>
</dbReference>
<keyword evidence="2" id="KW-0695">RNA-directed DNA polymerase</keyword>
<dbReference type="PANTHER" id="PTHR19446">
    <property type="entry name" value="REVERSE TRANSCRIPTASES"/>
    <property type="match status" value="1"/>
</dbReference>
<keyword evidence="2" id="KW-0808">Transferase</keyword>
<name>A0A5B6VA30_9ROSI</name>
<dbReference type="Proteomes" id="UP000325315">
    <property type="component" value="Unassembled WGS sequence"/>
</dbReference>
<dbReference type="OrthoDB" id="1002228at2759"/>
<dbReference type="AlphaFoldDB" id="A0A5B6VA30"/>
<evidence type="ECO:0000313" key="3">
    <source>
        <dbReference type="Proteomes" id="UP000325315"/>
    </source>
</evidence>
<dbReference type="InterPro" id="IPR000477">
    <property type="entry name" value="RT_dom"/>
</dbReference>
<dbReference type="GO" id="GO:0003964">
    <property type="term" value="F:RNA-directed DNA polymerase activity"/>
    <property type="evidence" value="ECO:0007669"/>
    <property type="project" value="UniProtKB-KW"/>
</dbReference>
<dbReference type="Pfam" id="PF00078">
    <property type="entry name" value="RVT_1"/>
    <property type="match status" value="1"/>
</dbReference>
<keyword evidence="2" id="KW-0548">Nucleotidyltransferase</keyword>